<keyword evidence="3" id="KW-0547">Nucleotide-binding</keyword>
<evidence type="ECO:0008006" key="7">
    <source>
        <dbReference type="Google" id="ProtNLM"/>
    </source>
</evidence>
<dbReference type="InterPro" id="IPR050647">
    <property type="entry name" value="Plant_LRR-RLKs"/>
</dbReference>
<evidence type="ECO:0000256" key="1">
    <source>
        <dbReference type="ARBA" id="ARBA00022614"/>
    </source>
</evidence>
<keyword evidence="4" id="KW-0067">ATP-binding</keyword>
<evidence type="ECO:0000313" key="6">
    <source>
        <dbReference type="Proteomes" id="UP000693970"/>
    </source>
</evidence>
<dbReference type="InterPro" id="IPR001611">
    <property type="entry name" value="Leu-rich_rpt"/>
</dbReference>
<dbReference type="EMBL" id="JAGRRH010000016">
    <property type="protein sequence ID" value="KAG7354028.1"/>
    <property type="molecule type" value="Genomic_DNA"/>
</dbReference>
<dbReference type="Proteomes" id="UP000693970">
    <property type="component" value="Unassembled WGS sequence"/>
</dbReference>
<evidence type="ECO:0000256" key="2">
    <source>
        <dbReference type="ARBA" id="ARBA00022737"/>
    </source>
</evidence>
<accession>A0A9K3PNN3</accession>
<dbReference type="PANTHER" id="PTHR48056:SF81">
    <property type="entry name" value="RECEPTOR PROTEIN-TYROSINE KINASE CEPR1"/>
    <property type="match status" value="1"/>
</dbReference>
<dbReference type="OrthoDB" id="203703at2759"/>
<dbReference type="GO" id="GO:0005524">
    <property type="term" value="F:ATP binding"/>
    <property type="evidence" value="ECO:0007669"/>
    <property type="project" value="UniProtKB-KW"/>
</dbReference>
<evidence type="ECO:0000256" key="3">
    <source>
        <dbReference type="ARBA" id="ARBA00022741"/>
    </source>
</evidence>
<keyword evidence="6" id="KW-1185">Reference proteome</keyword>
<comment type="caution">
    <text evidence="5">The sequence shown here is derived from an EMBL/GenBank/DDBJ whole genome shotgun (WGS) entry which is preliminary data.</text>
</comment>
<dbReference type="AlphaFoldDB" id="A0A9K3PNN3"/>
<evidence type="ECO:0000313" key="5">
    <source>
        <dbReference type="EMBL" id="KAG7354028.1"/>
    </source>
</evidence>
<evidence type="ECO:0000256" key="4">
    <source>
        <dbReference type="ARBA" id="ARBA00022840"/>
    </source>
</evidence>
<reference evidence="5" key="1">
    <citation type="journal article" date="2021" name="Sci. Rep.">
        <title>Diploid genomic architecture of Nitzschia inconspicua, an elite biomass production diatom.</title>
        <authorList>
            <person name="Oliver A."/>
            <person name="Podell S."/>
            <person name="Pinowska A."/>
            <person name="Traller J.C."/>
            <person name="Smith S.R."/>
            <person name="McClure R."/>
            <person name="Beliaev A."/>
            <person name="Bohutskyi P."/>
            <person name="Hill E.A."/>
            <person name="Rabines A."/>
            <person name="Zheng H."/>
            <person name="Allen L.Z."/>
            <person name="Kuo A."/>
            <person name="Grigoriev I.V."/>
            <person name="Allen A.E."/>
            <person name="Hazlebeck D."/>
            <person name="Allen E.E."/>
        </authorList>
    </citation>
    <scope>NUCLEOTIDE SEQUENCE</scope>
    <source>
        <strain evidence="5">Hildebrandi</strain>
    </source>
</reference>
<protein>
    <recommendedName>
        <fullName evidence="7">L domain-like protein</fullName>
    </recommendedName>
</protein>
<sequence>MLKSDSVALKPKLEQSILPTTTWKGSIPSALFTLTDLTTINLMNNQLTGITPAEIGLSAIDFSKISLVEIGMPHLMRSFEVQNNNLAGTVPSELSGLTEIELVRIDGNPGFFESMPGAMCETLGTTTVSFSDCGNEIFDSECECCTICCTGGLCECNVADAVTHARRAWFPIEFQNGDNDIS</sequence>
<organism evidence="5 6">
    <name type="scientific">Nitzschia inconspicua</name>
    <dbReference type="NCBI Taxonomy" id="303405"/>
    <lineage>
        <taxon>Eukaryota</taxon>
        <taxon>Sar</taxon>
        <taxon>Stramenopiles</taxon>
        <taxon>Ochrophyta</taxon>
        <taxon>Bacillariophyta</taxon>
        <taxon>Bacillariophyceae</taxon>
        <taxon>Bacillariophycidae</taxon>
        <taxon>Bacillariales</taxon>
        <taxon>Bacillariaceae</taxon>
        <taxon>Nitzschia</taxon>
    </lineage>
</organism>
<gene>
    <name evidence="5" type="ORF">IV203_003384</name>
</gene>
<proteinExistence type="predicted"/>
<keyword evidence="2" id="KW-0677">Repeat</keyword>
<name>A0A9K3PNN3_9STRA</name>
<reference evidence="5" key="2">
    <citation type="submission" date="2021-04" db="EMBL/GenBank/DDBJ databases">
        <authorList>
            <person name="Podell S."/>
        </authorList>
    </citation>
    <scope>NUCLEOTIDE SEQUENCE</scope>
    <source>
        <strain evidence="5">Hildebrandi</strain>
    </source>
</reference>
<keyword evidence="1" id="KW-0433">Leucine-rich repeat</keyword>
<dbReference type="Pfam" id="PF00560">
    <property type="entry name" value="LRR_1"/>
    <property type="match status" value="1"/>
</dbReference>
<dbReference type="PANTHER" id="PTHR48056">
    <property type="entry name" value="LRR RECEPTOR-LIKE SERINE/THREONINE-PROTEIN KINASE-RELATED"/>
    <property type="match status" value="1"/>
</dbReference>